<evidence type="ECO:0000313" key="15">
    <source>
        <dbReference type="Proteomes" id="UP000253919"/>
    </source>
</evidence>
<dbReference type="InterPro" id="IPR001570">
    <property type="entry name" value="Peptidase_M4_C_domain"/>
</dbReference>
<dbReference type="Gene3D" id="3.10.450.490">
    <property type="match status" value="1"/>
</dbReference>
<feature type="domain" description="Secretion system C-terminal sorting" evidence="13">
    <location>
        <begin position="1021"/>
        <end position="1084"/>
    </location>
</feature>
<evidence type="ECO:0000256" key="8">
    <source>
        <dbReference type="PIRSR" id="PIRSR623612-1"/>
    </source>
</evidence>
<evidence type="ECO:0000256" key="7">
    <source>
        <dbReference type="ARBA" id="ARBA00023049"/>
    </source>
</evidence>
<dbReference type="InterPro" id="IPR023612">
    <property type="entry name" value="Peptidase_M4"/>
</dbReference>
<dbReference type="AlphaFoldDB" id="A0A369QNY7"/>
<reference evidence="14 15" key="1">
    <citation type="submission" date="2018-04" db="EMBL/GenBank/DDBJ databases">
        <title>Adhaeribacter sp. HMF7616 genome sequencing and assembly.</title>
        <authorList>
            <person name="Kang H."/>
            <person name="Kang J."/>
            <person name="Cha I."/>
            <person name="Kim H."/>
            <person name="Joh K."/>
        </authorList>
    </citation>
    <scope>NUCLEOTIDE SEQUENCE [LARGE SCALE GENOMIC DNA]</scope>
    <source>
        <strain evidence="14 15">HMF7616</strain>
    </source>
</reference>
<evidence type="ECO:0000256" key="9">
    <source>
        <dbReference type="SAM" id="Phobius"/>
    </source>
</evidence>
<dbReference type="Gene3D" id="1.10.390.10">
    <property type="entry name" value="Neutral Protease Domain 2"/>
    <property type="match status" value="1"/>
</dbReference>
<dbReference type="RefSeq" id="WP_115375302.1">
    <property type="nucleotide sequence ID" value="NZ_QASA01000001.1"/>
</dbReference>
<dbReference type="Pfam" id="PF02868">
    <property type="entry name" value="Peptidase_M4_C"/>
    <property type="match status" value="1"/>
</dbReference>
<dbReference type="GO" id="GO:0006508">
    <property type="term" value="P:proteolysis"/>
    <property type="evidence" value="ECO:0007669"/>
    <property type="project" value="UniProtKB-KW"/>
</dbReference>
<dbReference type="Pfam" id="PF07504">
    <property type="entry name" value="FTP"/>
    <property type="match status" value="1"/>
</dbReference>
<evidence type="ECO:0000259" key="10">
    <source>
        <dbReference type="Pfam" id="PF01447"/>
    </source>
</evidence>
<dbReference type="CDD" id="cd00102">
    <property type="entry name" value="IPT"/>
    <property type="match status" value="1"/>
</dbReference>
<keyword evidence="2" id="KW-0645">Protease</keyword>
<evidence type="ECO:0000259" key="12">
    <source>
        <dbReference type="Pfam" id="PF07504"/>
    </source>
</evidence>
<feature type="transmembrane region" description="Helical" evidence="9">
    <location>
        <begin position="29"/>
        <end position="49"/>
    </location>
</feature>
<sequence length="1094" mass="121335">MKQKLLPAHVPILLFGCFNKDCFTSRKSAFLRLGFIRTLVLLLILFNYLDASAQLKYDPEKARQELEYLANQKKLESQNTVQSQEQNPGYSIEQREDLIVITFNKNNTKVTAKNFFQEFKDILSLKTDDHFVFINSKNDNLGFTHYRYDQFYKGVPVMGGQFLIHEKDGKLDFVNGKFYQGLNIDVRPAMTKEKAISASKTFIGAKKYLWENESAQNALRNESRNLKATYYPKPELVIVPKNGEYKKENFRLSYKVDIASEIPYNKVDVYIDAHSGEVVNNISKIAYADVPGTKANTLYNNVQDFTTDNYKGTYRLKETSVRSIQTLNMLNGVFFLDAIDFISKNNSWKNSSSIITNITILNVNSTFKDREDTKPNDADIYIEIRDANNNLVFENKVGAIFTYTRTPFNINIDNIPLLEGNYTLKIFDYDFFTNDDLLGSFIIDDLFTANNGITKTIKLINNGTECNITGKKSQSGALDVHWGMEKVYDYYYDKHAKRRSYDGENSPIISYLHPHTSIMPGRNINNAYWDGDRKIMVFGDGDGTTWSSPTALDICGHEMTHGFIQFNSNGGIITNQGESGALNESFADILGTAVEFYTLKGKGNWTMGEQFIKGGYARSLEKPKSKNHPNTYEGQHWSTNGVHGRAGVQNFWFYLLTNGGNGNIDNKYDSYNVQSGIGIDKAATIAYTNMMQYLQPNARYLDAYLMSLKAALSNKHSEVSNEYKSVREAWYAVGVAKKPEITAFAPMKGNVGTKVTLTGKNFDGISQIGFNGTLVDAPNFTVNKTGTEIIVNVPTGATTGKISIVAGYQTVKSTADFTIECTTPLTVTVSSTDASSFTVSVSGGAAPYSYSLDNSNFQNSNEFKNLATGKTYTVYVKDAGGCTGQSTFFLSDPIKCNIQSGSGGQGTTFITQILGTSAGSVSVSYEMYNIPDQMDVYYNNALVASTKSLVSGNGKLTFNYKPLAGGPYYCIIRIYAPNNGTVWDFIAACPVSSSAFAKNSQVGASKETESVATQFQAVLSPNPSSEVANLQISGSTGEISVLLTDITGKEVWQTRGLNKGNIPIPVKDLRAGTYIVIVSTNYGQRKTLKLVKIE</sequence>
<dbReference type="SUPFAM" id="SSF55486">
    <property type="entry name" value="Metalloproteases ('zincins'), catalytic domain"/>
    <property type="match status" value="1"/>
</dbReference>
<feature type="active site" evidence="8">
    <location>
        <position position="558"/>
    </location>
</feature>
<comment type="similarity">
    <text evidence="1">Belongs to the peptidase M4 family.</text>
</comment>
<accession>A0A369QNY7</accession>
<keyword evidence="3" id="KW-0479">Metal-binding</keyword>
<dbReference type="PANTHER" id="PTHR33794">
    <property type="entry name" value="BACILLOLYSIN"/>
    <property type="match status" value="1"/>
</dbReference>
<dbReference type="InterPro" id="IPR027268">
    <property type="entry name" value="Peptidase_M4/M1_CTD_sf"/>
</dbReference>
<keyword evidence="4" id="KW-0732">Signal</keyword>
<protein>
    <submittedName>
        <fullName evidence="14">Thermolysin</fullName>
    </submittedName>
</protein>
<dbReference type="InterPro" id="IPR050728">
    <property type="entry name" value="Zinc_Metalloprotease_M4"/>
</dbReference>
<dbReference type="InterPro" id="IPR011096">
    <property type="entry name" value="FTP_domain"/>
</dbReference>
<proteinExistence type="inferred from homology"/>
<name>A0A369QNY7_9BACT</name>
<evidence type="ECO:0000256" key="2">
    <source>
        <dbReference type="ARBA" id="ARBA00022670"/>
    </source>
</evidence>
<dbReference type="PROSITE" id="PS51257">
    <property type="entry name" value="PROKAR_LIPOPROTEIN"/>
    <property type="match status" value="1"/>
</dbReference>
<evidence type="ECO:0000313" key="14">
    <source>
        <dbReference type="EMBL" id="RDC66444.1"/>
    </source>
</evidence>
<dbReference type="GO" id="GO:0004222">
    <property type="term" value="F:metalloendopeptidase activity"/>
    <property type="evidence" value="ECO:0007669"/>
    <property type="project" value="InterPro"/>
</dbReference>
<dbReference type="InterPro" id="IPR013783">
    <property type="entry name" value="Ig-like_fold"/>
</dbReference>
<dbReference type="Gene3D" id="2.60.40.10">
    <property type="entry name" value="Immunoglobulins"/>
    <property type="match status" value="1"/>
</dbReference>
<keyword evidence="6" id="KW-0862">Zinc</keyword>
<dbReference type="GO" id="GO:0046872">
    <property type="term" value="F:metal ion binding"/>
    <property type="evidence" value="ECO:0007669"/>
    <property type="project" value="UniProtKB-KW"/>
</dbReference>
<organism evidence="14 15">
    <name type="scientific">Adhaeribacter pallidiroseus</name>
    <dbReference type="NCBI Taxonomy" id="2072847"/>
    <lineage>
        <taxon>Bacteria</taxon>
        <taxon>Pseudomonadati</taxon>
        <taxon>Bacteroidota</taxon>
        <taxon>Cytophagia</taxon>
        <taxon>Cytophagales</taxon>
        <taxon>Hymenobacteraceae</taxon>
        <taxon>Adhaeribacter</taxon>
    </lineage>
</organism>
<keyword evidence="9" id="KW-0472">Membrane</keyword>
<dbReference type="CDD" id="cd09597">
    <property type="entry name" value="M4_TLP"/>
    <property type="match status" value="1"/>
</dbReference>
<evidence type="ECO:0000256" key="1">
    <source>
        <dbReference type="ARBA" id="ARBA00009388"/>
    </source>
</evidence>
<evidence type="ECO:0000256" key="3">
    <source>
        <dbReference type="ARBA" id="ARBA00022723"/>
    </source>
</evidence>
<evidence type="ECO:0000256" key="6">
    <source>
        <dbReference type="ARBA" id="ARBA00022833"/>
    </source>
</evidence>
<dbReference type="InterPro" id="IPR026444">
    <property type="entry name" value="Secre_tail"/>
</dbReference>
<evidence type="ECO:0000256" key="4">
    <source>
        <dbReference type="ARBA" id="ARBA00022729"/>
    </source>
</evidence>
<keyword evidence="15" id="KW-1185">Reference proteome</keyword>
<dbReference type="Pfam" id="PF18962">
    <property type="entry name" value="Por_Secre_tail"/>
    <property type="match status" value="1"/>
</dbReference>
<feature type="active site" description="Proton donor" evidence="8">
    <location>
        <position position="643"/>
    </location>
</feature>
<evidence type="ECO:0000256" key="5">
    <source>
        <dbReference type="ARBA" id="ARBA00022801"/>
    </source>
</evidence>
<feature type="domain" description="Peptidase M4 C-terminal" evidence="11">
    <location>
        <begin position="576"/>
        <end position="735"/>
    </location>
</feature>
<dbReference type="OrthoDB" id="291295at2"/>
<keyword evidence="7" id="KW-0482">Metalloprotease</keyword>
<dbReference type="Gene3D" id="3.10.170.10">
    <property type="match status" value="1"/>
</dbReference>
<gene>
    <name evidence="14" type="ORF">AHMF7616_05075</name>
</gene>
<comment type="caution">
    <text evidence="14">The sequence shown here is derived from an EMBL/GenBank/DDBJ whole genome shotgun (WGS) entry which is preliminary data.</text>
</comment>
<dbReference type="EMBL" id="QASA01000001">
    <property type="protein sequence ID" value="RDC66444.1"/>
    <property type="molecule type" value="Genomic_DNA"/>
</dbReference>
<keyword evidence="5" id="KW-0378">Hydrolase</keyword>
<dbReference type="Pfam" id="PF01447">
    <property type="entry name" value="Peptidase_M4"/>
    <property type="match status" value="1"/>
</dbReference>
<evidence type="ECO:0000259" key="13">
    <source>
        <dbReference type="Pfam" id="PF18962"/>
    </source>
</evidence>
<dbReference type="SUPFAM" id="SSF81296">
    <property type="entry name" value="E set domains"/>
    <property type="match status" value="1"/>
</dbReference>
<keyword evidence="9" id="KW-1133">Transmembrane helix</keyword>
<dbReference type="PANTHER" id="PTHR33794:SF1">
    <property type="entry name" value="BACILLOLYSIN"/>
    <property type="match status" value="1"/>
</dbReference>
<feature type="domain" description="Peptidase M4" evidence="10">
    <location>
        <begin position="459"/>
        <end position="565"/>
    </location>
</feature>
<dbReference type="PRINTS" id="PR00730">
    <property type="entry name" value="THERMOLYSIN"/>
</dbReference>
<dbReference type="InterPro" id="IPR013856">
    <property type="entry name" value="Peptidase_M4_domain"/>
</dbReference>
<dbReference type="InterPro" id="IPR014756">
    <property type="entry name" value="Ig_E-set"/>
</dbReference>
<feature type="domain" description="FTP" evidence="12">
    <location>
        <begin position="129"/>
        <end position="178"/>
    </location>
</feature>
<dbReference type="Proteomes" id="UP000253919">
    <property type="component" value="Unassembled WGS sequence"/>
</dbReference>
<keyword evidence="9" id="KW-0812">Transmembrane</keyword>
<dbReference type="NCBIfam" id="TIGR04183">
    <property type="entry name" value="Por_Secre_tail"/>
    <property type="match status" value="1"/>
</dbReference>
<evidence type="ECO:0000259" key="11">
    <source>
        <dbReference type="Pfam" id="PF02868"/>
    </source>
</evidence>